<keyword evidence="4 7" id="KW-0378">Hydrolase</keyword>
<feature type="active site" evidence="8">
    <location>
        <position position="114"/>
    </location>
</feature>
<comment type="similarity">
    <text evidence="1 7 12">Belongs to the peptidase S14 family.</text>
</comment>
<dbReference type="InterPro" id="IPR033135">
    <property type="entry name" value="ClpP_His_AS"/>
</dbReference>
<dbReference type="PROSITE" id="PS00382">
    <property type="entry name" value="CLP_PROTEASE_HIS"/>
    <property type="match status" value="1"/>
</dbReference>
<dbReference type="NCBIfam" id="TIGR00493">
    <property type="entry name" value="clpP"/>
    <property type="match status" value="1"/>
</dbReference>
<dbReference type="InterPro" id="IPR018215">
    <property type="entry name" value="ClpP_Ser_AS"/>
</dbReference>
<dbReference type="GO" id="GO:0051117">
    <property type="term" value="F:ATPase binding"/>
    <property type="evidence" value="ECO:0007669"/>
    <property type="project" value="TreeGrafter"/>
</dbReference>
<dbReference type="Proteomes" id="UP000237423">
    <property type="component" value="Unassembled WGS sequence"/>
</dbReference>
<comment type="function">
    <text evidence="7 11">Cleaves peptides in various proteins in a process that requires ATP hydrolysis. Has a chymotrypsin-like activity. Plays a major role in the degradation of misfolded proteins.</text>
</comment>
<dbReference type="Proteomes" id="UP000197019">
    <property type="component" value="Chromosome"/>
</dbReference>
<dbReference type="KEGG" id="mpsy:CEK71_06805"/>
<dbReference type="EC" id="3.4.21.92" evidence="7 10"/>
<evidence type="ECO:0000256" key="4">
    <source>
        <dbReference type="ARBA" id="ARBA00022801"/>
    </source>
</evidence>
<dbReference type="InterPro" id="IPR023562">
    <property type="entry name" value="ClpP/TepA"/>
</dbReference>
<name>A0A1Z4BX00_9GAMM</name>
<dbReference type="PROSITE" id="PS00381">
    <property type="entry name" value="CLP_PROTEASE_SER"/>
    <property type="match status" value="1"/>
</dbReference>
<dbReference type="OrthoDB" id="9802800at2"/>
<dbReference type="PANTHER" id="PTHR10381">
    <property type="entry name" value="ATP-DEPENDENT CLP PROTEASE PROTEOLYTIC SUBUNIT"/>
    <property type="match status" value="1"/>
</dbReference>
<dbReference type="NCBIfam" id="NF001368">
    <property type="entry name" value="PRK00277.1"/>
    <property type="match status" value="1"/>
</dbReference>
<sequence>MYRHDAINAASQIQAAGGLVPMVIEQTARGERSFDIYSRLLKERVIFLVGQVEDYMANLVVAQLLFLESENPDKDIHLYINSPGGSVTAGMSIYDTMQFIKPDVSTMCIGQAASMGALLLTGGAAGKRYCLPHSRMMIHQPLGGFQGQASDFDIHAREILSIRDKLNRVLSHHTGQPIEKVAQDTDRDNFLSANDAVAYGLIDKVLTSRATTPEV</sequence>
<dbReference type="RefSeq" id="WP_088618680.1">
    <property type="nucleotide sequence ID" value="NZ_CP022129.1"/>
</dbReference>
<keyword evidence="15" id="KW-1185">Reference proteome</keyword>
<dbReference type="InterPro" id="IPR001907">
    <property type="entry name" value="ClpP"/>
</dbReference>
<evidence type="ECO:0000256" key="10">
    <source>
        <dbReference type="RuleBase" id="RU000549"/>
    </source>
</evidence>
<protein>
    <recommendedName>
        <fullName evidence="7 12">ATP-dependent Clp protease proteolytic subunit</fullName>
        <ecNumber evidence="7 10">3.4.21.92</ecNumber>
    </recommendedName>
    <alternativeName>
        <fullName evidence="7">Endopeptidase Clp</fullName>
    </alternativeName>
</protein>
<reference evidence="14 16" key="2">
    <citation type="submission" date="2017-11" db="EMBL/GenBank/DDBJ databases">
        <title>Draft Genome Sequence of Methylobacter psychrotolerans Sph1T, an Obligate Methanotroph from Low-Temperature Environments.</title>
        <authorList>
            <person name="Oshkin I.Y."/>
            <person name="Miroshnikov K."/>
            <person name="Belova S.E."/>
            <person name="Korzhenkov A."/>
            <person name="Toshchakov S.V."/>
            <person name="Dedysh S.N."/>
        </authorList>
    </citation>
    <scope>NUCLEOTIDE SEQUENCE [LARGE SCALE GENOMIC DNA]</scope>
    <source>
        <strain evidence="14 16">Sph1</strain>
    </source>
</reference>
<evidence type="ECO:0000256" key="5">
    <source>
        <dbReference type="ARBA" id="ARBA00022825"/>
    </source>
</evidence>
<dbReference type="Gene3D" id="3.90.226.10">
    <property type="entry name" value="2-enoyl-CoA Hydratase, Chain A, domain 1"/>
    <property type="match status" value="1"/>
</dbReference>
<dbReference type="FunFam" id="3.90.226.10:FF:000001">
    <property type="entry name" value="ATP-dependent Clp protease proteolytic subunit"/>
    <property type="match status" value="1"/>
</dbReference>
<dbReference type="PANTHER" id="PTHR10381:SF70">
    <property type="entry name" value="ATP-DEPENDENT CLP PROTEASE PROTEOLYTIC SUBUNIT"/>
    <property type="match status" value="1"/>
</dbReference>
<dbReference type="CDD" id="cd07017">
    <property type="entry name" value="S14_ClpP_2"/>
    <property type="match status" value="1"/>
</dbReference>
<dbReference type="GO" id="GO:0006515">
    <property type="term" value="P:protein quality control for misfolded or incompletely synthesized proteins"/>
    <property type="evidence" value="ECO:0007669"/>
    <property type="project" value="TreeGrafter"/>
</dbReference>
<dbReference type="PRINTS" id="PR00127">
    <property type="entry name" value="CLPPROTEASEP"/>
</dbReference>
<dbReference type="EMBL" id="PGFZ01000005">
    <property type="protein sequence ID" value="POZ51737.1"/>
    <property type="molecule type" value="Genomic_DNA"/>
</dbReference>
<evidence type="ECO:0000256" key="6">
    <source>
        <dbReference type="ARBA" id="ARBA00034021"/>
    </source>
</evidence>
<dbReference type="GO" id="GO:0009368">
    <property type="term" value="C:endopeptidase Clp complex"/>
    <property type="evidence" value="ECO:0007669"/>
    <property type="project" value="TreeGrafter"/>
</dbReference>
<evidence type="ECO:0000313" key="13">
    <source>
        <dbReference type="EMBL" id="ASF45805.1"/>
    </source>
</evidence>
<proteinExistence type="inferred from homology"/>
<evidence type="ECO:0000256" key="2">
    <source>
        <dbReference type="ARBA" id="ARBA00022490"/>
    </source>
</evidence>
<evidence type="ECO:0000256" key="11">
    <source>
        <dbReference type="RuleBase" id="RU000550"/>
    </source>
</evidence>
<evidence type="ECO:0000256" key="9">
    <source>
        <dbReference type="PROSITE-ProRule" id="PRU10086"/>
    </source>
</evidence>
<evidence type="ECO:0000256" key="1">
    <source>
        <dbReference type="ARBA" id="ARBA00007039"/>
    </source>
</evidence>
<evidence type="ECO:0000256" key="12">
    <source>
        <dbReference type="RuleBase" id="RU003567"/>
    </source>
</evidence>
<evidence type="ECO:0000313" key="14">
    <source>
        <dbReference type="EMBL" id="POZ51737.1"/>
    </source>
</evidence>
<evidence type="ECO:0000313" key="16">
    <source>
        <dbReference type="Proteomes" id="UP000237423"/>
    </source>
</evidence>
<dbReference type="EMBL" id="CP022129">
    <property type="protein sequence ID" value="ASF45805.1"/>
    <property type="molecule type" value="Genomic_DNA"/>
</dbReference>
<comment type="subunit">
    <text evidence="7">Fourteen ClpP subunits assemble into 2 heptameric rings which stack back to back to give a disk-like structure with a central cavity, resembling the structure of eukaryotic proteasomes.</text>
</comment>
<comment type="catalytic activity">
    <reaction evidence="6 7 9">
        <text>Hydrolysis of proteins to small peptides in the presence of ATP and magnesium. alpha-casein is the usual test substrate. In the absence of ATP, only oligopeptides shorter than five residues are hydrolyzed (such as succinyl-Leu-Tyr-|-NHMec, and Leu-Tyr-Leu-|-Tyr-Trp, in which cleavage of the -Tyr-|-Leu- and -Tyr-|-Trp bonds also occurs).</text>
        <dbReference type="EC" id="3.4.21.92"/>
    </reaction>
</comment>
<evidence type="ECO:0000256" key="7">
    <source>
        <dbReference type="HAMAP-Rule" id="MF_00444"/>
    </source>
</evidence>
<keyword evidence="3 7" id="KW-0645">Protease</keyword>
<evidence type="ECO:0000256" key="8">
    <source>
        <dbReference type="PROSITE-ProRule" id="PRU10085"/>
    </source>
</evidence>
<dbReference type="NCBIfam" id="NF009205">
    <property type="entry name" value="PRK12553.1"/>
    <property type="match status" value="1"/>
</dbReference>
<reference evidence="13 15" key="1">
    <citation type="submission" date="2017-06" db="EMBL/GenBank/DDBJ databases">
        <title>Genome Sequencing of the methanotroph Methylovulum psychrotolerants str. HV10-M2 isolated from a high-altitude environment.</title>
        <authorList>
            <person name="Mateos-Rivera A."/>
        </authorList>
    </citation>
    <scope>NUCLEOTIDE SEQUENCE [LARGE SCALE GENOMIC DNA]</scope>
    <source>
        <strain evidence="13 15">HV10_M2</strain>
    </source>
</reference>
<comment type="subcellular location">
    <subcellularLocation>
        <location evidence="7">Cytoplasm</location>
    </subcellularLocation>
</comment>
<dbReference type="GO" id="GO:0005737">
    <property type="term" value="C:cytoplasm"/>
    <property type="evidence" value="ECO:0007669"/>
    <property type="project" value="UniProtKB-SubCell"/>
</dbReference>
<dbReference type="AlphaFoldDB" id="A0A1Z4BX00"/>
<accession>A0A1Z4BX00</accession>
<feature type="active site" description="Nucleophile" evidence="7">
    <location>
        <position position="114"/>
    </location>
</feature>
<keyword evidence="2 7" id="KW-0963">Cytoplasm</keyword>
<gene>
    <name evidence="7 13" type="primary">clpP</name>
    <name evidence="14" type="ORF">AADEFJLK_02610</name>
    <name evidence="13" type="ORF">CEK71_06805</name>
</gene>
<dbReference type="HAMAP" id="MF_00444">
    <property type="entry name" value="ClpP"/>
    <property type="match status" value="1"/>
</dbReference>
<evidence type="ECO:0000313" key="15">
    <source>
        <dbReference type="Proteomes" id="UP000197019"/>
    </source>
</evidence>
<evidence type="ECO:0000256" key="3">
    <source>
        <dbReference type="ARBA" id="ARBA00022670"/>
    </source>
</evidence>
<feature type="active site" evidence="7 9">
    <location>
        <position position="139"/>
    </location>
</feature>
<dbReference type="InterPro" id="IPR029045">
    <property type="entry name" value="ClpP/crotonase-like_dom_sf"/>
</dbReference>
<keyword evidence="5 7" id="KW-0720">Serine protease</keyword>
<dbReference type="GO" id="GO:0004176">
    <property type="term" value="F:ATP-dependent peptidase activity"/>
    <property type="evidence" value="ECO:0007669"/>
    <property type="project" value="InterPro"/>
</dbReference>
<organism evidence="13 15">
    <name type="scientific">Methylovulum psychrotolerans</name>
    <dbReference type="NCBI Taxonomy" id="1704499"/>
    <lineage>
        <taxon>Bacteria</taxon>
        <taxon>Pseudomonadati</taxon>
        <taxon>Pseudomonadota</taxon>
        <taxon>Gammaproteobacteria</taxon>
        <taxon>Methylococcales</taxon>
        <taxon>Methylococcaceae</taxon>
        <taxon>Methylovulum</taxon>
    </lineage>
</organism>
<dbReference type="SUPFAM" id="SSF52096">
    <property type="entry name" value="ClpP/crotonase"/>
    <property type="match status" value="1"/>
</dbReference>
<dbReference type="Pfam" id="PF00574">
    <property type="entry name" value="CLP_protease"/>
    <property type="match status" value="1"/>
</dbReference>
<dbReference type="GO" id="GO:0004252">
    <property type="term" value="F:serine-type endopeptidase activity"/>
    <property type="evidence" value="ECO:0007669"/>
    <property type="project" value="UniProtKB-UniRule"/>
</dbReference>